<protein>
    <submittedName>
        <fullName evidence="1">Uncharacterized protein</fullName>
    </submittedName>
</protein>
<dbReference type="AlphaFoldDB" id="A0A4S8N2T1"/>
<dbReference type="RefSeq" id="WP_136563668.1">
    <property type="nucleotide sequence ID" value="NZ_BAABLS010000006.1"/>
</dbReference>
<comment type="caution">
    <text evidence="1">The sequence shown here is derived from an EMBL/GenBank/DDBJ whole genome shotgun (WGS) entry which is preliminary data.</text>
</comment>
<gene>
    <name evidence="1" type="ORF">E9934_14765</name>
</gene>
<name>A0A4S8N2T1_9ACTN</name>
<accession>A0A4S8N2T1</accession>
<evidence type="ECO:0000313" key="2">
    <source>
        <dbReference type="Proteomes" id="UP000307087"/>
    </source>
</evidence>
<reference evidence="1 2" key="1">
    <citation type="journal article" date="2009" name="Int. J. Syst. Evol. Microbiol.">
        <title>Nocardioides caeni sp. nov., isolated from wastewater.</title>
        <authorList>
            <person name="Yoon J.H."/>
            <person name="Kang S.J."/>
            <person name="Park S."/>
            <person name="Kim W."/>
            <person name="Oh T.K."/>
        </authorList>
    </citation>
    <scope>NUCLEOTIDE SEQUENCE [LARGE SCALE GENOMIC DNA]</scope>
    <source>
        <strain evidence="1 2">DSM 23134</strain>
    </source>
</reference>
<dbReference type="OrthoDB" id="4801736at2"/>
<sequence>MSEIGAQLAQWLEELDLGGQLATAGLPTFRRDCSGVARWTDPATGLAMSDEQLAELDRMLRAEGDDPAHAVPLPLVQLRRKAQVRAALLASDHHTYASLAALRGATENATRFAVHKAAERRALLVVQYDGTTLVPAFQLDAAGELRAELGAVLEPLLAACGTGGTGGTGGMDTWQVWAWLTQPAGLLGGAVPEAAARDDEELPLVRHAAVRLAERAAASAGPAPGVPVARTSPTEAL</sequence>
<organism evidence="1 2">
    <name type="scientific">Nocardioides caeni</name>
    <dbReference type="NCBI Taxonomy" id="574700"/>
    <lineage>
        <taxon>Bacteria</taxon>
        <taxon>Bacillati</taxon>
        <taxon>Actinomycetota</taxon>
        <taxon>Actinomycetes</taxon>
        <taxon>Propionibacteriales</taxon>
        <taxon>Nocardioidaceae</taxon>
        <taxon>Nocardioides</taxon>
    </lineage>
</organism>
<evidence type="ECO:0000313" key="1">
    <source>
        <dbReference type="EMBL" id="THV10075.1"/>
    </source>
</evidence>
<dbReference type="Proteomes" id="UP000307087">
    <property type="component" value="Unassembled WGS sequence"/>
</dbReference>
<proteinExistence type="predicted"/>
<dbReference type="EMBL" id="STGW01000011">
    <property type="protein sequence ID" value="THV10075.1"/>
    <property type="molecule type" value="Genomic_DNA"/>
</dbReference>
<keyword evidence="2" id="KW-1185">Reference proteome</keyword>